<sequence length="74" mass="8004">MSSPGPPRCCQQKPHSHLPPWMVCGSGDKQGPGNNEESRGRISRGPLLTSPSHLLPDLLQTPAALLRQDLLIPM</sequence>
<evidence type="ECO:0000256" key="1">
    <source>
        <dbReference type="SAM" id="MobiDB-lite"/>
    </source>
</evidence>
<comment type="caution">
    <text evidence="2">The sequence shown here is derived from an EMBL/GenBank/DDBJ whole genome shotgun (WGS) entry which is preliminary data.</text>
</comment>
<proteinExistence type="predicted"/>
<keyword evidence="3" id="KW-1185">Reference proteome</keyword>
<accession>A0AAV7C3V3</accession>
<dbReference type="AlphaFoldDB" id="A0AAV7C3V3"/>
<reference evidence="2" key="1">
    <citation type="thesis" date="2020" institute="ProQuest LLC" country="789 East Eisenhower Parkway, Ann Arbor, MI, USA">
        <title>Comparative Genomics and Chromosome Evolution.</title>
        <authorList>
            <person name="Mudd A.B."/>
        </authorList>
    </citation>
    <scope>NUCLEOTIDE SEQUENCE</scope>
    <source>
        <strain evidence="2">237g6f4</strain>
        <tissue evidence="2">Blood</tissue>
    </source>
</reference>
<organism evidence="2 3">
    <name type="scientific">Engystomops pustulosus</name>
    <name type="common">Tungara frog</name>
    <name type="synonym">Physalaemus pustulosus</name>
    <dbReference type="NCBI Taxonomy" id="76066"/>
    <lineage>
        <taxon>Eukaryota</taxon>
        <taxon>Metazoa</taxon>
        <taxon>Chordata</taxon>
        <taxon>Craniata</taxon>
        <taxon>Vertebrata</taxon>
        <taxon>Euteleostomi</taxon>
        <taxon>Amphibia</taxon>
        <taxon>Batrachia</taxon>
        <taxon>Anura</taxon>
        <taxon>Neobatrachia</taxon>
        <taxon>Hyloidea</taxon>
        <taxon>Leptodactylidae</taxon>
        <taxon>Leiuperinae</taxon>
        <taxon>Engystomops</taxon>
    </lineage>
</organism>
<evidence type="ECO:0000313" key="2">
    <source>
        <dbReference type="EMBL" id="KAG8579316.1"/>
    </source>
</evidence>
<dbReference type="Proteomes" id="UP000824782">
    <property type="component" value="Unassembled WGS sequence"/>
</dbReference>
<evidence type="ECO:0000313" key="3">
    <source>
        <dbReference type="Proteomes" id="UP000824782"/>
    </source>
</evidence>
<gene>
    <name evidence="2" type="ORF">GDO81_010806</name>
</gene>
<name>A0AAV7C3V3_ENGPU</name>
<dbReference type="EMBL" id="WNYA01000004">
    <property type="protein sequence ID" value="KAG8579316.1"/>
    <property type="molecule type" value="Genomic_DNA"/>
</dbReference>
<protein>
    <submittedName>
        <fullName evidence="2">Uncharacterized protein</fullName>
    </submittedName>
</protein>
<feature type="region of interest" description="Disordered" evidence="1">
    <location>
        <begin position="1"/>
        <end position="53"/>
    </location>
</feature>